<feature type="domain" description="HTH tetR-type" evidence="6">
    <location>
        <begin position="243"/>
        <end position="303"/>
    </location>
</feature>
<name>A0A9X2YL95_9MYCO</name>
<dbReference type="Gene3D" id="1.10.357.10">
    <property type="entry name" value="Tetracycline Repressor, domain 2"/>
    <property type="match status" value="2"/>
</dbReference>
<feature type="compositionally biased region" description="Basic residues" evidence="5">
    <location>
        <begin position="216"/>
        <end position="227"/>
    </location>
</feature>
<keyword evidence="3" id="KW-0804">Transcription</keyword>
<proteinExistence type="predicted"/>
<dbReference type="PANTHER" id="PTHR47506:SF1">
    <property type="entry name" value="HTH-TYPE TRANSCRIPTIONAL REGULATOR YJDC"/>
    <property type="match status" value="1"/>
</dbReference>
<dbReference type="Pfam" id="PF21993">
    <property type="entry name" value="TetR_C_13_2"/>
    <property type="match status" value="1"/>
</dbReference>
<dbReference type="GO" id="GO:0003677">
    <property type="term" value="F:DNA binding"/>
    <property type="evidence" value="ECO:0007669"/>
    <property type="project" value="UniProtKB-UniRule"/>
</dbReference>
<feature type="DNA-binding region" description="H-T-H motif" evidence="4">
    <location>
        <begin position="40"/>
        <end position="59"/>
    </location>
</feature>
<dbReference type="SUPFAM" id="SSF46689">
    <property type="entry name" value="Homeodomain-like"/>
    <property type="match status" value="2"/>
</dbReference>
<reference evidence="7" key="1">
    <citation type="submission" date="2020-07" db="EMBL/GenBank/DDBJ databases">
        <authorList>
            <person name="Pettersson B.M.F."/>
            <person name="Behra P.R.K."/>
            <person name="Ramesh M."/>
            <person name="Das S."/>
            <person name="Dasgupta S."/>
            <person name="Kirsebom L.A."/>
        </authorList>
    </citation>
    <scope>NUCLEOTIDE SEQUENCE</scope>
    <source>
        <strain evidence="7">DSM 44838</strain>
    </source>
</reference>
<organism evidence="7 8">
    <name type="scientific">Mycobacterium yunnanensis</name>
    <dbReference type="NCBI Taxonomy" id="368477"/>
    <lineage>
        <taxon>Bacteria</taxon>
        <taxon>Bacillati</taxon>
        <taxon>Actinomycetota</taxon>
        <taxon>Actinomycetes</taxon>
        <taxon>Mycobacteriales</taxon>
        <taxon>Mycobacteriaceae</taxon>
        <taxon>Mycobacterium</taxon>
    </lineage>
</organism>
<dbReference type="SUPFAM" id="SSF48498">
    <property type="entry name" value="Tetracyclin repressor-like, C-terminal domain"/>
    <property type="match status" value="2"/>
</dbReference>
<evidence type="ECO:0000313" key="8">
    <source>
        <dbReference type="Proteomes" id="UP001141629"/>
    </source>
</evidence>
<keyword evidence="8" id="KW-1185">Reference proteome</keyword>
<evidence type="ECO:0000256" key="4">
    <source>
        <dbReference type="PROSITE-ProRule" id="PRU00335"/>
    </source>
</evidence>
<dbReference type="RefSeq" id="WP_263996197.1">
    <property type="nucleotide sequence ID" value="NZ_JACKVK010000008.1"/>
</dbReference>
<evidence type="ECO:0000256" key="3">
    <source>
        <dbReference type="ARBA" id="ARBA00023163"/>
    </source>
</evidence>
<keyword evidence="1" id="KW-0805">Transcription regulation</keyword>
<evidence type="ECO:0000256" key="2">
    <source>
        <dbReference type="ARBA" id="ARBA00023125"/>
    </source>
</evidence>
<sequence>MTTADASEHRSFTAKGLATRERILRSAAEVLLAEGLTAFNLDKVRQAASVSGSQLNHYFVDRQDLVRAVVARQVEIVLQFHRQPRLGGLDTFEDWEQWAALNVRYLRKVGYRGNATYHALAGQLAKSDTATRQTFADGYWRWVTLLEDCFARMKSRGLLVRSAQSRQMALAVVALHQGAGLLAFTYRQEWPLADVTRFLVNYVRLHAKNPDERAPRPPRKSRPRPRPRHDQPGETPRFTAKGMATRTRIIDGAAELIFEHGVNGTSLDDVRRAVGVSGSQISHYFSDKLDLTRQVIAARTDFVVAFHTQDVLGRLDTLESLRTWVDLCREHAVAEYLRGGCIYGSLTGELLEADDVVLDDLAAGYDRWSGLFEDGMSAMRRRGELRADADPRHLAVSIVAAHQGGALLTHVTGSVEPFETSAAAALDYVTSFAARPARSRARMAKPS</sequence>
<gene>
    <name evidence="7" type="ORF">H7K45_12795</name>
</gene>
<dbReference type="EMBL" id="JACKVK010000008">
    <property type="protein sequence ID" value="MCV7421422.1"/>
    <property type="molecule type" value="Genomic_DNA"/>
</dbReference>
<accession>A0A9X2YL95</accession>
<evidence type="ECO:0000256" key="5">
    <source>
        <dbReference type="SAM" id="MobiDB-lite"/>
    </source>
</evidence>
<dbReference type="AlphaFoldDB" id="A0A9X2YL95"/>
<feature type="region of interest" description="Disordered" evidence="5">
    <location>
        <begin position="209"/>
        <end position="241"/>
    </location>
</feature>
<feature type="domain" description="HTH tetR-type" evidence="6">
    <location>
        <begin position="17"/>
        <end position="77"/>
    </location>
</feature>
<keyword evidence="2 4" id="KW-0238">DNA-binding</keyword>
<dbReference type="Pfam" id="PF16925">
    <property type="entry name" value="TetR_C_13"/>
    <property type="match status" value="1"/>
</dbReference>
<reference evidence="7" key="2">
    <citation type="journal article" date="2022" name="BMC Genomics">
        <title>Comparative genome analysis of mycobacteria focusing on tRNA and non-coding RNA.</title>
        <authorList>
            <person name="Behra P.R.K."/>
            <person name="Pettersson B.M.F."/>
            <person name="Ramesh M."/>
            <person name="Das S."/>
            <person name="Dasgupta S."/>
            <person name="Kirsebom L.A."/>
        </authorList>
    </citation>
    <scope>NUCLEOTIDE SEQUENCE</scope>
    <source>
        <strain evidence="7">DSM 44838</strain>
    </source>
</reference>
<dbReference type="Pfam" id="PF00440">
    <property type="entry name" value="TetR_N"/>
    <property type="match status" value="1"/>
</dbReference>
<dbReference type="Proteomes" id="UP001141629">
    <property type="component" value="Unassembled WGS sequence"/>
</dbReference>
<dbReference type="InterPro" id="IPR011075">
    <property type="entry name" value="TetR_C"/>
</dbReference>
<dbReference type="PROSITE" id="PS50977">
    <property type="entry name" value="HTH_TETR_2"/>
    <property type="match status" value="2"/>
</dbReference>
<comment type="caution">
    <text evidence="7">The sequence shown here is derived from an EMBL/GenBank/DDBJ whole genome shotgun (WGS) entry which is preliminary data.</text>
</comment>
<dbReference type="InterPro" id="IPR036271">
    <property type="entry name" value="Tet_transcr_reg_TetR-rel_C_sf"/>
</dbReference>
<dbReference type="InterPro" id="IPR009057">
    <property type="entry name" value="Homeodomain-like_sf"/>
</dbReference>
<protein>
    <submittedName>
        <fullName evidence="7">TetR/AcrR family transcriptional regulator</fullName>
    </submittedName>
</protein>
<dbReference type="InterPro" id="IPR001647">
    <property type="entry name" value="HTH_TetR"/>
</dbReference>
<evidence type="ECO:0000313" key="7">
    <source>
        <dbReference type="EMBL" id="MCV7421422.1"/>
    </source>
</evidence>
<evidence type="ECO:0000256" key="1">
    <source>
        <dbReference type="ARBA" id="ARBA00023015"/>
    </source>
</evidence>
<feature type="DNA-binding region" description="H-T-H motif" evidence="4">
    <location>
        <begin position="266"/>
        <end position="285"/>
    </location>
</feature>
<evidence type="ECO:0000259" key="6">
    <source>
        <dbReference type="PROSITE" id="PS50977"/>
    </source>
</evidence>
<dbReference type="InterPro" id="IPR054156">
    <property type="entry name" value="YxaF_TetR_C"/>
</dbReference>
<dbReference type="PANTHER" id="PTHR47506">
    <property type="entry name" value="TRANSCRIPTIONAL REGULATORY PROTEIN"/>
    <property type="match status" value="1"/>
</dbReference>